<dbReference type="Proteomes" id="UP000199322">
    <property type="component" value="Unassembled WGS sequence"/>
</dbReference>
<evidence type="ECO:0000313" key="2">
    <source>
        <dbReference type="Proteomes" id="UP000199322"/>
    </source>
</evidence>
<dbReference type="AlphaFoldDB" id="A0A1G6IIW8"/>
<evidence type="ECO:0000313" key="1">
    <source>
        <dbReference type="EMBL" id="SDC06467.1"/>
    </source>
</evidence>
<accession>A0A1G6IIW8</accession>
<dbReference type="RefSeq" id="WP_091402330.1">
    <property type="nucleotide sequence ID" value="NZ_FMYV01000001.1"/>
</dbReference>
<gene>
    <name evidence="1" type="ORF">SAMN04488588_0396</name>
</gene>
<protein>
    <submittedName>
        <fullName evidence="1">Uncharacterized protein</fullName>
    </submittedName>
</protein>
<keyword evidence="2" id="KW-1185">Reference proteome</keyword>
<dbReference type="InterPro" id="IPR011044">
    <property type="entry name" value="Quino_amine_DH_bsu"/>
</dbReference>
<reference evidence="1 2" key="1">
    <citation type="submission" date="2016-10" db="EMBL/GenBank/DDBJ databases">
        <authorList>
            <person name="de Groot N.N."/>
        </authorList>
    </citation>
    <scope>NUCLEOTIDE SEQUENCE [LARGE SCALE GENOMIC DNA]</scope>
    <source>
        <strain evidence="1 2">WG14</strain>
    </source>
</reference>
<dbReference type="EMBL" id="FMYV01000001">
    <property type="protein sequence ID" value="SDC06467.1"/>
    <property type="molecule type" value="Genomic_DNA"/>
</dbReference>
<proteinExistence type="predicted"/>
<sequence>MDIIDFYSQEKFTFEDAVIPLGGAYDGHYFYIIDNYTKTIFKLKNNNIIKKIKLESKPTNIEIFENKIYITSTNPNRIYILDTDLNIINFINHSVTSPLIIKNDNKIYIPMIENVENGNFKSNILFLKPENNTYILNYANIKHPIDIINKDGVEYILNYYEGNIYKNLLTKQEFLVHINEYTTNIEVYKDKLLINSLNSGLYFYDIEKNEKEKILDVPIRDFAISPNQEYIYAISHIDNKLYIIKNKKIYQEIEVGSYPIDIEAPDNNIILILTTADQNLVTLRRFE</sequence>
<dbReference type="STRING" id="28234.SAMN04488588_0396"/>
<dbReference type="SUPFAM" id="SSF50969">
    <property type="entry name" value="YVTN repeat-like/Quinoprotein amine dehydrogenase"/>
    <property type="match status" value="1"/>
</dbReference>
<name>A0A1G6IIW8_9BACT</name>
<organism evidence="1 2">
    <name type="scientific">Geotoga petraea</name>
    <dbReference type="NCBI Taxonomy" id="28234"/>
    <lineage>
        <taxon>Bacteria</taxon>
        <taxon>Thermotogati</taxon>
        <taxon>Thermotogota</taxon>
        <taxon>Thermotogae</taxon>
        <taxon>Petrotogales</taxon>
        <taxon>Petrotogaceae</taxon>
        <taxon>Geotoga</taxon>
    </lineage>
</organism>